<dbReference type="InterPro" id="IPR008942">
    <property type="entry name" value="ENTH_VHS"/>
</dbReference>
<dbReference type="EMBL" id="JAHUZD010000019">
    <property type="protein sequence ID" value="KAI3407016.2"/>
    <property type="molecule type" value="Genomic_DNA"/>
</dbReference>
<dbReference type="Gene3D" id="1.25.40.90">
    <property type="match status" value="1"/>
</dbReference>
<dbReference type="GeneID" id="73377926"/>
<dbReference type="PANTHER" id="PTHR12460:SF0">
    <property type="entry name" value="CID DOMAIN-CONTAINING PROTEIN-RELATED"/>
    <property type="match status" value="1"/>
</dbReference>
<organism evidence="3 4">
    <name type="scientific">Candida oxycetoniae</name>
    <dbReference type="NCBI Taxonomy" id="497107"/>
    <lineage>
        <taxon>Eukaryota</taxon>
        <taxon>Fungi</taxon>
        <taxon>Dikarya</taxon>
        <taxon>Ascomycota</taxon>
        <taxon>Saccharomycotina</taxon>
        <taxon>Pichiomycetes</taxon>
        <taxon>Debaryomycetaceae</taxon>
        <taxon>Candida/Lodderomyces clade</taxon>
        <taxon>Candida</taxon>
    </lineage>
</organism>
<dbReference type="InterPro" id="IPR006569">
    <property type="entry name" value="CID_dom"/>
</dbReference>
<feature type="compositionally biased region" description="Basic and acidic residues" evidence="1">
    <location>
        <begin position="372"/>
        <end position="385"/>
    </location>
</feature>
<dbReference type="PANTHER" id="PTHR12460">
    <property type="entry name" value="CYCLIN-DEPENDENT KINASE INHIBITOR-RELATED PROTEIN"/>
    <property type="match status" value="1"/>
</dbReference>
<dbReference type="GO" id="GO:0031124">
    <property type="term" value="P:mRNA 3'-end processing"/>
    <property type="evidence" value="ECO:0007669"/>
    <property type="project" value="TreeGrafter"/>
</dbReference>
<gene>
    <name evidence="3" type="ORF">KGF56_000309</name>
</gene>
<feature type="domain" description="CID" evidence="2">
    <location>
        <begin position="1"/>
        <end position="133"/>
    </location>
</feature>
<feature type="region of interest" description="Disordered" evidence="1">
    <location>
        <begin position="266"/>
        <end position="387"/>
    </location>
</feature>
<feature type="compositionally biased region" description="Basic and acidic residues" evidence="1">
    <location>
        <begin position="266"/>
        <end position="296"/>
    </location>
</feature>
<protein>
    <submittedName>
        <fullName evidence="3">RTT103</fullName>
    </submittedName>
</protein>
<reference evidence="3" key="1">
    <citation type="journal article" date="2022" name="DNA Res.">
        <title>Genome analysis of five recently described species of the CUG-Ser clade uncovers Candida theae as a new hybrid lineage with pathogenic potential in the Candida parapsilosis species complex.</title>
        <authorList>
            <person name="Mixao V."/>
            <person name="Del Olmo V."/>
            <person name="Hegedusova E."/>
            <person name="Saus E."/>
            <person name="Pryszcz L."/>
            <person name="Cillingova A."/>
            <person name="Nosek J."/>
            <person name="Gabaldon T."/>
        </authorList>
    </citation>
    <scope>NUCLEOTIDE SEQUENCE</scope>
    <source>
        <strain evidence="3">CBS 10844</strain>
    </source>
</reference>
<dbReference type="Proteomes" id="UP001202479">
    <property type="component" value="Unassembled WGS sequence"/>
</dbReference>
<dbReference type="RefSeq" id="XP_049182761.1">
    <property type="nucleotide sequence ID" value="XM_049324369.1"/>
</dbReference>
<evidence type="ECO:0000256" key="1">
    <source>
        <dbReference type="SAM" id="MobiDB-lite"/>
    </source>
</evidence>
<sequence>MTLVANFAARLDRINETQESINALSKYMLANESASAELIEVWKSRITHTLSDTTKLLLIYLCNDVVQQAKRQNKTLYIHNFSKIIPQVISPIYGAAESTIKSKINRVVDVWQQRSVFAFDYIESLRKSLNSASASAKATPTAAKSSSSVIPELRHINDLFQHINDLTEISQGNLTQLGIQSKTYLNLASDNLPKTHVHLSKLNVLEKLSKVSINNIEEIKTTRENIKDSLDTLVVSLVDGIKSDESKMAIIRDKIKKIHEVRQKLQVETEPEKHSGDKHPEKEHPGGRGGQEKKEKEEEEEVEEEEEEEEEDLPKYEEDDEEEEEEDTEDDRKVKKRKMSSTPSGGSTPNRKVAFAENIEVNEFEVNESNDEEKSPEHEFPEKTSLEVMDLLSKLA</sequence>
<accession>A0AAI9X020</accession>
<feature type="compositionally biased region" description="Polar residues" evidence="1">
    <location>
        <begin position="340"/>
        <end position="350"/>
    </location>
</feature>
<proteinExistence type="predicted"/>
<dbReference type="Pfam" id="PF04818">
    <property type="entry name" value="CID"/>
    <property type="match status" value="1"/>
</dbReference>
<evidence type="ECO:0000259" key="2">
    <source>
        <dbReference type="PROSITE" id="PS51391"/>
    </source>
</evidence>
<dbReference type="GO" id="GO:0000993">
    <property type="term" value="F:RNA polymerase II complex binding"/>
    <property type="evidence" value="ECO:0007669"/>
    <property type="project" value="TreeGrafter"/>
</dbReference>
<name>A0AAI9X020_9ASCO</name>
<feature type="compositionally biased region" description="Acidic residues" evidence="1">
    <location>
        <begin position="360"/>
        <end position="371"/>
    </location>
</feature>
<dbReference type="AlphaFoldDB" id="A0AAI9X020"/>
<dbReference type="PROSITE" id="PS51391">
    <property type="entry name" value="CID"/>
    <property type="match status" value="1"/>
</dbReference>
<evidence type="ECO:0000313" key="3">
    <source>
        <dbReference type="EMBL" id="KAI3407016.2"/>
    </source>
</evidence>
<keyword evidence="4" id="KW-1185">Reference proteome</keyword>
<comment type="caution">
    <text evidence="3">The sequence shown here is derived from an EMBL/GenBank/DDBJ whole genome shotgun (WGS) entry which is preliminary data.</text>
</comment>
<feature type="compositionally biased region" description="Acidic residues" evidence="1">
    <location>
        <begin position="297"/>
        <end position="329"/>
    </location>
</feature>
<evidence type="ECO:0000313" key="4">
    <source>
        <dbReference type="Proteomes" id="UP001202479"/>
    </source>
</evidence>
<dbReference type="SUPFAM" id="SSF48464">
    <property type="entry name" value="ENTH/VHS domain"/>
    <property type="match status" value="1"/>
</dbReference>
<dbReference type="SMART" id="SM00582">
    <property type="entry name" value="RPR"/>
    <property type="match status" value="1"/>
</dbReference>